<comment type="caution">
    <text evidence="2">The sequence shown here is derived from an EMBL/GenBank/DDBJ whole genome shotgun (WGS) entry which is preliminary data.</text>
</comment>
<accession>A0A9Q1M7Y9</accession>
<sequence>MGDGSEEIEVIPSWSAPRTLSTSLMCYFPREMTSKFLVNHFMQNFYKSLQWILYKEELRSGMRFSVHSFGACILSVLSSPIQPKKLPPDFVGMCQFATLNQGSTSADDGNNIATNKRKLDDFSGADQSVSSEF</sequence>
<reference evidence="3" key="1">
    <citation type="journal article" date="2023" name="Proc. Natl. Acad. Sci. U.S.A.">
        <title>Genomic and structural basis for evolution of tropane alkaloid biosynthesis.</title>
        <authorList>
            <person name="Wanga Y.-J."/>
            <person name="Taina T."/>
            <person name="Yua J.-Y."/>
            <person name="Lia J."/>
            <person name="Xua B."/>
            <person name="Chenc J."/>
            <person name="D'Auriad J.C."/>
            <person name="Huanga J.-P."/>
            <person name="Huanga S.-X."/>
        </authorList>
    </citation>
    <scope>NUCLEOTIDE SEQUENCE [LARGE SCALE GENOMIC DNA]</scope>
    <source>
        <strain evidence="3">cv. KIB-2019</strain>
    </source>
</reference>
<keyword evidence="3" id="KW-1185">Reference proteome</keyword>
<dbReference type="EMBL" id="JAJAGQ010000010">
    <property type="protein sequence ID" value="KAJ8551761.1"/>
    <property type="molecule type" value="Genomic_DNA"/>
</dbReference>
<feature type="compositionally biased region" description="Polar residues" evidence="1">
    <location>
        <begin position="101"/>
        <end position="114"/>
    </location>
</feature>
<proteinExistence type="predicted"/>
<gene>
    <name evidence="2" type="ORF">K7X08_021776</name>
</gene>
<dbReference type="AlphaFoldDB" id="A0A9Q1M7Y9"/>
<dbReference type="Proteomes" id="UP001152561">
    <property type="component" value="Unassembled WGS sequence"/>
</dbReference>
<evidence type="ECO:0000313" key="2">
    <source>
        <dbReference type="EMBL" id="KAJ8551761.1"/>
    </source>
</evidence>
<evidence type="ECO:0000256" key="1">
    <source>
        <dbReference type="SAM" id="MobiDB-lite"/>
    </source>
</evidence>
<protein>
    <submittedName>
        <fullName evidence="2">Uncharacterized protein</fullName>
    </submittedName>
</protein>
<evidence type="ECO:0000313" key="3">
    <source>
        <dbReference type="Proteomes" id="UP001152561"/>
    </source>
</evidence>
<name>A0A9Q1M7Y9_9SOLA</name>
<organism evidence="2 3">
    <name type="scientific">Anisodus acutangulus</name>
    <dbReference type="NCBI Taxonomy" id="402998"/>
    <lineage>
        <taxon>Eukaryota</taxon>
        <taxon>Viridiplantae</taxon>
        <taxon>Streptophyta</taxon>
        <taxon>Embryophyta</taxon>
        <taxon>Tracheophyta</taxon>
        <taxon>Spermatophyta</taxon>
        <taxon>Magnoliopsida</taxon>
        <taxon>eudicotyledons</taxon>
        <taxon>Gunneridae</taxon>
        <taxon>Pentapetalae</taxon>
        <taxon>asterids</taxon>
        <taxon>lamiids</taxon>
        <taxon>Solanales</taxon>
        <taxon>Solanaceae</taxon>
        <taxon>Solanoideae</taxon>
        <taxon>Hyoscyameae</taxon>
        <taxon>Anisodus</taxon>
    </lineage>
</organism>
<feature type="region of interest" description="Disordered" evidence="1">
    <location>
        <begin position="101"/>
        <end position="133"/>
    </location>
</feature>